<keyword evidence="2" id="KW-1185">Reference proteome</keyword>
<dbReference type="EMBL" id="BPLQ01007128">
    <property type="protein sequence ID" value="GIY28052.1"/>
    <property type="molecule type" value="Genomic_DNA"/>
</dbReference>
<evidence type="ECO:0000313" key="1">
    <source>
        <dbReference type="EMBL" id="GIY28052.1"/>
    </source>
</evidence>
<organism evidence="1 2">
    <name type="scientific">Caerostris darwini</name>
    <dbReference type="NCBI Taxonomy" id="1538125"/>
    <lineage>
        <taxon>Eukaryota</taxon>
        <taxon>Metazoa</taxon>
        <taxon>Ecdysozoa</taxon>
        <taxon>Arthropoda</taxon>
        <taxon>Chelicerata</taxon>
        <taxon>Arachnida</taxon>
        <taxon>Araneae</taxon>
        <taxon>Araneomorphae</taxon>
        <taxon>Entelegynae</taxon>
        <taxon>Araneoidea</taxon>
        <taxon>Araneidae</taxon>
        <taxon>Caerostris</taxon>
    </lineage>
</organism>
<comment type="caution">
    <text evidence="1">The sequence shown here is derived from an EMBL/GenBank/DDBJ whole genome shotgun (WGS) entry which is preliminary data.</text>
</comment>
<reference evidence="1 2" key="1">
    <citation type="submission" date="2021-06" db="EMBL/GenBank/DDBJ databases">
        <title>Caerostris darwini draft genome.</title>
        <authorList>
            <person name="Kono N."/>
            <person name="Arakawa K."/>
        </authorList>
    </citation>
    <scope>NUCLEOTIDE SEQUENCE [LARGE SCALE GENOMIC DNA]</scope>
</reference>
<dbReference type="Proteomes" id="UP001054837">
    <property type="component" value="Unassembled WGS sequence"/>
</dbReference>
<dbReference type="AlphaFoldDB" id="A0AAV4S5P8"/>
<evidence type="ECO:0008006" key="3">
    <source>
        <dbReference type="Google" id="ProtNLM"/>
    </source>
</evidence>
<protein>
    <recommendedName>
        <fullName evidence="3">Secreted protein</fullName>
    </recommendedName>
</protein>
<accession>A0AAV4S5P8</accession>
<proteinExistence type="predicted"/>
<sequence length="118" mass="12820">MDGWVKSSSPGLMLFLDPLPSPSPHSTGSGMNQLLTLLSVLLSGATPASQTPIFTATVLAPARASGKSLFIARCPHSVPICCSVCCSDSVYIYRFIASYWFIECVREDWTLLFVFVQL</sequence>
<gene>
    <name evidence="1" type="ORF">CDAR_236841</name>
</gene>
<evidence type="ECO:0000313" key="2">
    <source>
        <dbReference type="Proteomes" id="UP001054837"/>
    </source>
</evidence>
<name>A0AAV4S5P8_9ARAC</name>